<dbReference type="KEGG" id="dcb:C3Y92_10170"/>
<protein>
    <submittedName>
        <fullName evidence="2">Uncharacterized protein</fullName>
    </submittedName>
</protein>
<name>A0A4P6HK94_9BACT</name>
<organism evidence="2 3">
    <name type="scientific">Solidesulfovibrio carbinolicus</name>
    <dbReference type="NCBI Taxonomy" id="296842"/>
    <lineage>
        <taxon>Bacteria</taxon>
        <taxon>Pseudomonadati</taxon>
        <taxon>Thermodesulfobacteriota</taxon>
        <taxon>Desulfovibrionia</taxon>
        <taxon>Desulfovibrionales</taxon>
        <taxon>Desulfovibrionaceae</taxon>
        <taxon>Solidesulfovibrio</taxon>
    </lineage>
</organism>
<evidence type="ECO:0000313" key="2">
    <source>
        <dbReference type="EMBL" id="QAZ67571.1"/>
    </source>
</evidence>
<proteinExistence type="predicted"/>
<gene>
    <name evidence="2" type="ORF">C3Y92_10170</name>
</gene>
<feature type="region of interest" description="Disordered" evidence="1">
    <location>
        <begin position="1"/>
        <end position="37"/>
    </location>
</feature>
<accession>A0A4P6HK94</accession>
<keyword evidence="3" id="KW-1185">Reference proteome</keyword>
<dbReference type="EMBL" id="CP026538">
    <property type="protein sequence ID" value="QAZ67571.1"/>
    <property type="molecule type" value="Genomic_DNA"/>
</dbReference>
<dbReference type="AlphaFoldDB" id="A0A4P6HK94"/>
<evidence type="ECO:0000313" key="3">
    <source>
        <dbReference type="Proteomes" id="UP000293296"/>
    </source>
</evidence>
<sequence length="192" mass="20320">MPPRPGVAASGPESLDWTVSCKSQGKPRDADPVPWRPRRPALPTRVLIVCPDSLELAFLTGALSGHFAVLAARDTDEAARLSAHFGPCQLAYLTLDPDEDPATLLKELDGLAPRIITLLHGPSPKRRSGEQEGVCRLPLSPGALLARTWQALGLPQPGKSPCRPSGSVLTSEEVAFLLGRPLADAQTFGAPA</sequence>
<evidence type="ECO:0000256" key="1">
    <source>
        <dbReference type="SAM" id="MobiDB-lite"/>
    </source>
</evidence>
<reference evidence="2 3" key="1">
    <citation type="submission" date="2018-02" db="EMBL/GenBank/DDBJ databases">
        <title>Genome sequence of Desulfovibrio carbinolicus DSM 3852.</title>
        <authorList>
            <person name="Wilbanks E."/>
            <person name="Skennerton C.T."/>
            <person name="Orphan V.J."/>
        </authorList>
    </citation>
    <scope>NUCLEOTIDE SEQUENCE [LARGE SCALE GENOMIC DNA]</scope>
    <source>
        <strain evidence="2 3">DSM 3852</strain>
    </source>
</reference>
<dbReference type="OrthoDB" id="5453728at2"/>
<dbReference type="Proteomes" id="UP000293296">
    <property type="component" value="Chromosome"/>
</dbReference>